<dbReference type="Proteomes" id="UP000294614">
    <property type="component" value="Unassembled WGS sequence"/>
</dbReference>
<dbReference type="Gene3D" id="3.90.226.10">
    <property type="entry name" value="2-enoyl-CoA Hydratase, Chain A, domain 1"/>
    <property type="match status" value="1"/>
</dbReference>
<dbReference type="InterPro" id="IPR001753">
    <property type="entry name" value="Enoyl-CoA_hydra/iso"/>
</dbReference>
<gene>
    <name evidence="3" type="ORF">C8D98_0325</name>
</gene>
<dbReference type="InterPro" id="IPR014748">
    <property type="entry name" value="Enoyl-CoA_hydra_C"/>
</dbReference>
<comment type="caution">
    <text evidence="3">The sequence shown here is derived from an EMBL/GenBank/DDBJ whole genome shotgun (WGS) entry which is preliminary data.</text>
</comment>
<dbReference type="GO" id="GO:0006635">
    <property type="term" value="P:fatty acid beta-oxidation"/>
    <property type="evidence" value="ECO:0007669"/>
    <property type="project" value="TreeGrafter"/>
</dbReference>
<dbReference type="InterPro" id="IPR029045">
    <property type="entry name" value="ClpP/crotonase-like_dom_sf"/>
</dbReference>
<evidence type="ECO:0000256" key="2">
    <source>
        <dbReference type="ARBA" id="ARBA00023239"/>
    </source>
</evidence>
<evidence type="ECO:0000313" key="3">
    <source>
        <dbReference type="EMBL" id="TCK61819.1"/>
    </source>
</evidence>
<dbReference type="FunFam" id="1.10.12.10:FF:000001">
    <property type="entry name" value="Probable enoyl-CoA hydratase, mitochondrial"/>
    <property type="match status" value="1"/>
</dbReference>
<keyword evidence="4" id="KW-1185">Reference proteome</keyword>
<evidence type="ECO:0000313" key="4">
    <source>
        <dbReference type="Proteomes" id="UP000294614"/>
    </source>
</evidence>
<dbReference type="Pfam" id="PF00378">
    <property type="entry name" value="ECH_1"/>
    <property type="match status" value="1"/>
</dbReference>
<dbReference type="EMBL" id="SMGG01000003">
    <property type="protein sequence ID" value="TCK61819.1"/>
    <property type="molecule type" value="Genomic_DNA"/>
</dbReference>
<dbReference type="PANTHER" id="PTHR11941">
    <property type="entry name" value="ENOYL-COA HYDRATASE-RELATED"/>
    <property type="match status" value="1"/>
</dbReference>
<comment type="similarity">
    <text evidence="1">Belongs to the enoyl-CoA hydratase/isomerase family.</text>
</comment>
<dbReference type="AlphaFoldDB" id="A0A4R1KEV9"/>
<keyword evidence="2" id="KW-0456">Lyase</keyword>
<dbReference type="RefSeq" id="WP_132871412.1">
    <property type="nucleotide sequence ID" value="NZ_JAJUHT010000002.1"/>
</dbReference>
<proteinExistence type="inferred from homology"/>
<dbReference type="CDD" id="cd06558">
    <property type="entry name" value="crotonase-like"/>
    <property type="match status" value="1"/>
</dbReference>
<name>A0A4R1KEV9_9BACT</name>
<dbReference type="Gene3D" id="1.10.12.10">
    <property type="entry name" value="Lyase 2-enoyl-coa Hydratase, Chain A, domain 2"/>
    <property type="match status" value="1"/>
</dbReference>
<protein>
    <submittedName>
        <fullName evidence="3">Short chain enoyl-CoA hydratase</fullName>
    </submittedName>
</protein>
<reference evidence="3 4" key="1">
    <citation type="submission" date="2019-03" db="EMBL/GenBank/DDBJ databases">
        <title>Genomic Encyclopedia of Type Strains, Phase IV (KMG-IV): sequencing the most valuable type-strain genomes for metagenomic binning, comparative biology and taxonomic classification.</title>
        <authorList>
            <person name="Goeker M."/>
        </authorList>
    </citation>
    <scope>NUCLEOTIDE SEQUENCE [LARGE SCALE GENOMIC DNA]</scope>
    <source>
        <strain evidence="3 4">DSM 24984</strain>
    </source>
</reference>
<dbReference type="SUPFAM" id="SSF52096">
    <property type="entry name" value="ClpP/crotonase"/>
    <property type="match status" value="1"/>
</dbReference>
<accession>A0A4R1KEV9</accession>
<sequence>MSSISHSVKDGACFITVSCENSGNPFYMETLQELFSALDAAEGDKDVNLAVIRSGQAGVFSKGHDIERLSKADTAVIKQYNLLGQRLISYIRKMKKPVLAAVDGDCFGPAFELILACDIVYASAKSRFGFNETEYGFVPGFGGTQLAARKAYETFAKYLVFTGEPVGAAELFAKGMVTKITDCADSLEKAVTETAQLMSKRSSFAVGLAKETINSTIDMDFDKGLLLEQNAFTFSFSTFDKTEGTKAFVEKREPQFRDRWEDYRF</sequence>
<dbReference type="OrthoDB" id="9775794at2"/>
<evidence type="ECO:0000256" key="1">
    <source>
        <dbReference type="ARBA" id="ARBA00005254"/>
    </source>
</evidence>
<dbReference type="GO" id="GO:0016836">
    <property type="term" value="F:hydro-lyase activity"/>
    <property type="evidence" value="ECO:0007669"/>
    <property type="project" value="UniProtKB-ARBA"/>
</dbReference>
<dbReference type="PANTHER" id="PTHR11941:SF54">
    <property type="entry name" value="ENOYL-COA HYDRATASE, MITOCHONDRIAL"/>
    <property type="match status" value="1"/>
</dbReference>
<organism evidence="3 4">
    <name type="scientific">Seleniivibrio woodruffii</name>
    <dbReference type="NCBI Taxonomy" id="1078050"/>
    <lineage>
        <taxon>Bacteria</taxon>
        <taxon>Pseudomonadati</taxon>
        <taxon>Deferribacterota</taxon>
        <taxon>Deferribacteres</taxon>
        <taxon>Deferribacterales</taxon>
        <taxon>Geovibrionaceae</taxon>
        <taxon>Seleniivibrio</taxon>
    </lineage>
</organism>